<keyword evidence="7" id="KW-0411">Iron-sulfur</keyword>
<dbReference type="Pfam" id="PF00111">
    <property type="entry name" value="Fer2"/>
    <property type="match status" value="1"/>
</dbReference>
<keyword evidence="6" id="KW-0408">Iron</keyword>
<dbReference type="RefSeq" id="WP_013321249.1">
    <property type="nucleotide sequence ID" value="NC_014501.1"/>
</dbReference>
<evidence type="ECO:0000313" key="10">
    <source>
        <dbReference type="EMBL" id="ADN13142.1"/>
    </source>
</evidence>
<dbReference type="GO" id="GO:0051537">
    <property type="term" value="F:2 iron, 2 sulfur cluster binding"/>
    <property type="evidence" value="ECO:0007669"/>
    <property type="project" value="UniProtKB-KW"/>
</dbReference>
<evidence type="ECO:0000256" key="2">
    <source>
        <dbReference type="ARBA" id="ARBA00022448"/>
    </source>
</evidence>
<proteinExistence type="inferred from homology"/>
<dbReference type="OrthoDB" id="462043at2"/>
<dbReference type="InterPro" id="IPR001041">
    <property type="entry name" value="2Fe-2S_ferredoxin-type"/>
</dbReference>
<keyword evidence="5" id="KW-0249">Electron transport</keyword>
<dbReference type="PANTHER" id="PTHR43112:SF3">
    <property type="entry name" value="FERREDOXIN-2, CHLOROPLASTIC"/>
    <property type="match status" value="1"/>
</dbReference>
<evidence type="ECO:0000256" key="4">
    <source>
        <dbReference type="ARBA" id="ARBA00022723"/>
    </source>
</evidence>
<evidence type="ECO:0000256" key="7">
    <source>
        <dbReference type="ARBA" id="ARBA00023014"/>
    </source>
</evidence>
<keyword evidence="2" id="KW-0813">Transport</keyword>
<evidence type="ECO:0000256" key="8">
    <source>
        <dbReference type="ARBA" id="ARBA00034078"/>
    </source>
</evidence>
<accession>E0UFN1</accession>
<dbReference type="KEGG" id="cyj:Cyan7822_1135"/>
<dbReference type="EMBL" id="CP002198">
    <property type="protein sequence ID" value="ADN13142.1"/>
    <property type="molecule type" value="Genomic_DNA"/>
</dbReference>
<gene>
    <name evidence="10" type="ordered locus">Cyan7822_1135</name>
</gene>
<dbReference type="GO" id="GO:0009055">
    <property type="term" value="F:electron transfer activity"/>
    <property type="evidence" value="ECO:0007669"/>
    <property type="project" value="InterPro"/>
</dbReference>
<dbReference type="InterPro" id="IPR010241">
    <property type="entry name" value="Fd_pln"/>
</dbReference>
<evidence type="ECO:0000313" key="11">
    <source>
        <dbReference type="Proteomes" id="UP000008206"/>
    </source>
</evidence>
<dbReference type="InterPro" id="IPR012675">
    <property type="entry name" value="Beta-grasp_dom_sf"/>
</dbReference>
<dbReference type="InterPro" id="IPR036010">
    <property type="entry name" value="2Fe-2S_ferredoxin-like_sf"/>
</dbReference>
<organism evidence="10 11">
    <name type="scientific">Gloeothece verrucosa (strain PCC 7822)</name>
    <name type="common">Cyanothece sp. (strain PCC 7822)</name>
    <dbReference type="NCBI Taxonomy" id="497965"/>
    <lineage>
        <taxon>Bacteria</taxon>
        <taxon>Bacillati</taxon>
        <taxon>Cyanobacteriota</taxon>
        <taxon>Cyanophyceae</taxon>
        <taxon>Oscillatoriophycideae</taxon>
        <taxon>Chroococcales</taxon>
        <taxon>Aphanothecaceae</taxon>
        <taxon>Gloeothece</taxon>
        <taxon>Gloeothece verrucosa</taxon>
    </lineage>
</organism>
<dbReference type="STRING" id="497965.Cyan7822_1135"/>
<dbReference type="GO" id="GO:0046872">
    <property type="term" value="F:metal ion binding"/>
    <property type="evidence" value="ECO:0007669"/>
    <property type="project" value="UniProtKB-KW"/>
</dbReference>
<evidence type="ECO:0000256" key="6">
    <source>
        <dbReference type="ARBA" id="ARBA00023004"/>
    </source>
</evidence>
<evidence type="ECO:0000256" key="3">
    <source>
        <dbReference type="ARBA" id="ARBA00022714"/>
    </source>
</evidence>
<evidence type="ECO:0000256" key="5">
    <source>
        <dbReference type="ARBA" id="ARBA00022982"/>
    </source>
</evidence>
<keyword evidence="4" id="KW-0479">Metal-binding</keyword>
<dbReference type="HOGENOM" id="CLU_082632_7_3_3"/>
<keyword evidence="11" id="KW-1185">Reference proteome</keyword>
<dbReference type="GO" id="GO:0022900">
    <property type="term" value="P:electron transport chain"/>
    <property type="evidence" value="ECO:0007669"/>
    <property type="project" value="InterPro"/>
</dbReference>
<dbReference type="PANTHER" id="PTHR43112">
    <property type="entry name" value="FERREDOXIN"/>
    <property type="match status" value="1"/>
</dbReference>
<dbReference type="SUPFAM" id="SSF54292">
    <property type="entry name" value="2Fe-2S ferredoxin-like"/>
    <property type="match status" value="1"/>
</dbReference>
<dbReference type="eggNOG" id="COG1018">
    <property type="taxonomic scope" value="Bacteria"/>
</dbReference>
<protein>
    <submittedName>
        <fullName evidence="10">Ferredoxin (2Fe-2S)</fullName>
    </submittedName>
</protein>
<sequence length="99" mass="10962">MNYKVKLVNEAQKLNTTISVSDKEYILDAAERQGIELPVACRAGACVTCTARVVQGKVEQDHHFLKPHEMNAGFILTCRAFPRSDCVILTGQEDALLDL</sequence>
<dbReference type="AlphaFoldDB" id="E0UFN1"/>
<feature type="domain" description="2Fe-2S ferredoxin-type" evidence="9">
    <location>
        <begin position="3"/>
        <end position="94"/>
    </location>
</feature>
<name>E0UFN1_GLOV7</name>
<dbReference type="Gene3D" id="3.10.20.30">
    <property type="match status" value="1"/>
</dbReference>
<dbReference type="NCBIfam" id="TIGR02008">
    <property type="entry name" value="fdx_plant"/>
    <property type="match status" value="1"/>
</dbReference>
<dbReference type="Proteomes" id="UP000008206">
    <property type="component" value="Chromosome"/>
</dbReference>
<evidence type="ECO:0000256" key="1">
    <source>
        <dbReference type="ARBA" id="ARBA00007874"/>
    </source>
</evidence>
<keyword evidence="3" id="KW-0001">2Fe-2S</keyword>
<dbReference type="CDD" id="cd00207">
    <property type="entry name" value="fer2"/>
    <property type="match status" value="1"/>
</dbReference>
<reference evidence="11" key="1">
    <citation type="journal article" date="2011" name="MBio">
        <title>Novel metabolic attributes of the genus Cyanothece, comprising a group of unicellular nitrogen-fixing Cyanobacteria.</title>
        <authorList>
            <person name="Bandyopadhyay A."/>
            <person name="Elvitigala T."/>
            <person name="Welsh E."/>
            <person name="Stockel J."/>
            <person name="Liberton M."/>
            <person name="Min H."/>
            <person name="Sherman L.A."/>
            <person name="Pakrasi H.B."/>
        </authorList>
    </citation>
    <scope>NUCLEOTIDE SEQUENCE [LARGE SCALE GENOMIC DNA]</scope>
    <source>
        <strain evidence="11">PCC 7822</strain>
    </source>
</reference>
<comment type="similarity">
    <text evidence="1">Belongs to the 2Fe2S plant-type ferredoxin family.</text>
</comment>
<dbReference type="PROSITE" id="PS51085">
    <property type="entry name" value="2FE2S_FER_2"/>
    <property type="match status" value="1"/>
</dbReference>
<comment type="cofactor">
    <cofactor evidence="8">
        <name>[2Fe-2S] cluster</name>
        <dbReference type="ChEBI" id="CHEBI:190135"/>
    </cofactor>
</comment>
<evidence type="ECO:0000259" key="9">
    <source>
        <dbReference type="PROSITE" id="PS51085"/>
    </source>
</evidence>